<reference evidence="17 18" key="1">
    <citation type="journal article" date="2006" name="Nat. Biotechnol.">
        <title>Genome sequence of the ubiquitous hydrocarbon-degrading marine bacterium Alcanivorax borkumensis.</title>
        <authorList>
            <person name="Schneiker S."/>
            <person name="Martins dos Santos V.A.P."/>
            <person name="Bartels D."/>
            <person name="Bekel T."/>
            <person name="Brecht M."/>
            <person name="Buhrmester J."/>
            <person name="Chernikova T.N."/>
            <person name="Denaro R."/>
            <person name="Ferrer M."/>
            <person name="Gertler C."/>
            <person name="Goesmann A."/>
            <person name="Golyshina O.V."/>
            <person name="Kaminski F."/>
            <person name="Khachane A.N."/>
            <person name="Lang S."/>
            <person name="Linke B."/>
            <person name="McHardy A.C."/>
            <person name="Meyer F."/>
            <person name="Nechitaylo T."/>
            <person name="Puehler A."/>
            <person name="Regenhardt D."/>
            <person name="Rupp O."/>
            <person name="Sabirova J.S."/>
            <person name="Selbitschka W."/>
            <person name="Yakimov M.M."/>
            <person name="Timmis K.N."/>
            <person name="Vorhoelter F.-J."/>
            <person name="Weidner S."/>
            <person name="Kaiser O."/>
            <person name="Golyshin P.N."/>
        </authorList>
    </citation>
    <scope>NUCLEOTIDE SEQUENCE [LARGE SCALE GENOMIC DNA]</scope>
    <source>
        <strain evidence="18">ATCC 700651 / DSM 11573 / NCIMB 13689 / SK2</strain>
    </source>
</reference>
<feature type="binding site" evidence="13">
    <location>
        <position position="227"/>
    </location>
    <ligand>
        <name>substrate</name>
    </ligand>
</feature>
<dbReference type="SMART" id="SM00936">
    <property type="entry name" value="PBP5_C"/>
    <property type="match status" value="1"/>
</dbReference>
<feature type="chain" id="PRO_5004178899" description="serine-type D-Ala-D-Ala carboxypeptidase" evidence="15">
    <location>
        <begin position="28"/>
        <end position="386"/>
    </location>
</feature>
<dbReference type="RefSeq" id="WP_011589238.1">
    <property type="nucleotide sequence ID" value="NC_008260.1"/>
</dbReference>
<keyword evidence="6 15" id="KW-0732">Signal</keyword>
<keyword evidence="4 17" id="KW-0121">Carboxypeptidase</keyword>
<keyword evidence="9" id="KW-0573">Peptidoglycan synthesis</keyword>
<dbReference type="Gene3D" id="2.60.410.10">
    <property type="entry name" value="D-Ala-D-Ala carboxypeptidase, C-terminal domain"/>
    <property type="match status" value="1"/>
</dbReference>
<feature type="active site" description="Acyl-ester intermediate" evidence="12">
    <location>
        <position position="65"/>
    </location>
</feature>
<dbReference type="UniPathway" id="UPA00219"/>
<dbReference type="eggNOG" id="COG1686">
    <property type="taxonomic scope" value="Bacteria"/>
</dbReference>
<evidence type="ECO:0000256" key="5">
    <source>
        <dbReference type="ARBA" id="ARBA00022670"/>
    </source>
</evidence>
<evidence type="ECO:0000256" key="1">
    <source>
        <dbReference type="ARBA" id="ARBA00004752"/>
    </source>
</evidence>
<dbReference type="Pfam" id="PF00768">
    <property type="entry name" value="Peptidase_S11"/>
    <property type="match status" value="1"/>
</dbReference>
<dbReference type="EMBL" id="AM286690">
    <property type="protein sequence ID" value="CAL17407.1"/>
    <property type="molecule type" value="Genomic_DNA"/>
</dbReference>
<accession>Q0VN41</accession>
<evidence type="ECO:0000256" key="6">
    <source>
        <dbReference type="ARBA" id="ARBA00022729"/>
    </source>
</evidence>
<dbReference type="InterPro" id="IPR018044">
    <property type="entry name" value="Peptidase_S11"/>
</dbReference>
<dbReference type="GO" id="GO:0009002">
    <property type="term" value="F:serine-type D-Ala-D-Ala carboxypeptidase activity"/>
    <property type="evidence" value="ECO:0007669"/>
    <property type="project" value="UniProtKB-EC"/>
</dbReference>
<feature type="signal peptide" evidence="15">
    <location>
        <begin position="1"/>
        <end position="27"/>
    </location>
</feature>
<dbReference type="InterPro" id="IPR037167">
    <property type="entry name" value="Peptidase_S11_C_sf"/>
</dbReference>
<dbReference type="InterPro" id="IPR001967">
    <property type="entry name" value="Peptidase_S11_N"/>
</dbReference>
<dbReference type="STRING" id="393595.ABO_1959"/>
<proteinExistence type="inferred from homology"/>
<evidence type="ECO:0000256" key="12">
    <source>
        <dbReference type="PIRSR" id="PIRSR618044-1"/>
    </source>
</evidence>
<dbReference type="KEGG" id="abo:ABO_1959"/>
<evidence type="ECO:0000313" key="17">
    <source>
        <dbReference type="EMBL" id="CAL17407.1"/>
    </source>
</evidence>
<dbReference type="InterPro" id="IPR012907">
    <property type="entry name" value="Peptidase_S11_C"/>
</dbReference>
<evidence type="ECO:0000256" key="10">
    <source>
        <dbReference type="ARBA" id="ARBA00023316"/>
    </source>
</evidence>
<dbReference type="EC" id="3.4.16.4" evidence="3"/>
<keyword evidence="7 17" id="KW-0378">Hydrolase</keyword>
<keyword evidence="10" id="KW-0961">Cell wall biogenesis/degradation</keyword>
<dbReference type="GO" id="GO:0008360">
    <property type="term" value="P:regulation of cell shape"/>
    <property type="evidence" value="ECO:0007669"/>
    <property type="project" value="UniProtKB-KW"/>
</dbReference>
<dbReference type="Proteomes" id="UP000008871">
    <property type="component" value="Chromosome"/>
</dbReference>
<dbReference type="PANTHER" id="PTHR21581">
    <property type="entry name" value="D-ALANYL-D-ALANINE CARBOXYPEPTIDASE"/>
    <property type="match status" value="1"/>
</dbReference>
<dbReference type="PANTHER" id="PTHR21581:SF6">
    <property type="entry name" value="TRAFFICKING PROTEIN PARTICLE COMPLEX SUBUNIT 12"/>
    <property type="match status" value="1"/>
</dbReference>
<keyword evidence="5" id="KW-0645">Protease</keyword>
<organism evidence="17 18">
    <name type="scientific">Alcanivorax borkumensis (strain ATCC 700651 / DSM 11573 / NCIMB 13689 / SK2)</name>
    <dbReference type="NCBI Taxonomy" id="393595"/>
    <lineage>
        <taxon>Bacteria</taxon>
        <taxon>Pseudomonadati</taxon>
        <taxon>Pseudomonadota</taxon>
        <taxon>Gammaproteobacteria</taxon>
        <taxon>Oceanospirillales</taxon>
        <taxon>Alcanivoracaceae</taxon>
        <taxon>Alcanivorax</taxon>
    </lineage>
</organism>
<feature type="active site" description="Proton acceptor" evidence="12">
    <location>
        <position position="68"/>
    </location>
</feature>
<keyword evidence="8" id="KW-0133">Cell shape</keyword>
<protein>
    <recommendedName>
        <fullName evidence="3">serine-type D-Ala-D-Ala carboxypeptidase</fullName>
        <ecNumber evidence="3">3.4.16.4</ecNumber>
    </recommendedName>
</protein>
<dbReference type="GO" id="GO:0009252">
    <property type="term" value="P:peptidoglycan biosynthetic process"/>
    <property type="evidence" value="ECO:0007669"/>
    <property type="project" value="UniProtKB-UniPathway"/>
</dbReference>
<evidence type="ECO:0000256" key="7">
    <source>
        <dbReference type="ARBA" id="ARBA00022801"/>
    </source>
</evidence>
<dbReference type="Gene3D" id="3.40.710.10">
    <property type="entry name" value="DD-peptidase/beta-lactamase superfamily"/>
    <property type="match status" value="1"/>
</dbReference>
<dbReference type="OrthoDB" id="9795979at2"/>
<dbReference type="PRINTS" id="PR00725">
    <property type="entry name" value="DADACBPTASE1"/>
</dbReference>
<evidence type="ECO:0000313" key="18">
    <source>
        <dbReference type="Proteomes" id="UP000008871"/>
    </source>
</evidence>
<dbReference type="GO" id="GO:0006508">
    <property type="term" value="P:proteolysis"/>
    <property type="evidence" value="ECO:0007669"/>
    <property type="project" value="UniProtKB-KW"/>
</dbReference>
<dbReference type="SUPFAM" id="SSF56601">
    <property type="entry name" value="beta-lactamase/transpeptidase-like"/>
    <property type="match status" value="1"/>
</dbReference>
<evidence type="ECO:0000259" key="16">
    <source>
        <dbReference type="SMART" id="SM00936"/>
    </source>
</evidence>
<gene>
    <name evidence="17" type="primary">dacA</name>
    <name evidence="17" type="ordered locus">ABO_1959</name>
</gene>
<evidence type="ECO:0000256" key="13">
    <source>
        <dbReference type="PIRSR" id="PIRSR618044-2"/>
    </source>
</evidence>
<evidence type="ECO:0000256" key="11">
    <source>
        <dbReference type="ARBA" id="ARBA00034000"/>
    </source>
</evidence>
<evidence type="ECO:0000256" key="2">
    <source>
        <dbReference type="ARBA" id="ARBA00007164"/>
    </source>
</evidence>
<comment type="catalytic activity">
    <reaction evidence="11">
        <text>Preferential cleavage: (Ac)2-L-Lys-D-Ala-|-D-Ala. Also transpeptidation of peptidyl-alanyl moieties that are N-acyl substituents of D-alanine.</text>
        <dbReference type="EC" id="3.4.16.4"/>
    </reaction>
</comment>
<dbReference type="HOGENOM" id="CLU_027070_8_1_6"/>
<evidence type="ECO:0000256" key="15">
    <source>
        <dbReference type="SAM" id="SignalP"/>
    </source>
</evidence>
<name>Q0VN41_ALCBS</name>
<feature type="active site" evidence="12">
    <location>
        <position position="125"/>
    </location>
</feature>
<evidence type="ECO:0000256" key="14">
    <source>
        <dbReference type="RuleBase" id="RU004016"/>
    </source>
</evidence>
<feature type="domain" description="Peptidase S11 D-Ala-D-Ala carboxypeptidase A C-terminal" evidence="16">
    <location>
        <begin position="277"/>
        <end position="367"/>
    </location>
</feature>
<dbReference type="GO" id="GO:0071555">
    <property type="term" value="P:cell wall organization"/>
    <property type="evidence" value="ECO:0007669"/>
    <property type="project" value="UniProtKB-KW"/>
</dbReference>
<sequence>MRPQSFRFTVLALFALFGTAFSLLAQAQMVPRAPQIDAKGYLLMDATSGQIIVERNADQRLPPASLTKMMTAYIAEAELQKGNISEKDMAPISVQAWQMGGSRMFVREGTRVPVGDLLRGIIIQSGNDASVAMAEYIAGSEDAFADLMNQHANRLGMDNSHFMNATGWPAENHFTTAKDMAILARAIVRDFPDHYDLYAKKEFTYNGITQQNRNLLLWRDPSVDGLKTGHTDEAGYCLVSSAKKDGMRLIAVVMGTDSEGARARESQKLLTYGFRFFETYKAYSAGDVLDTVDVWMGEQNQLRLGLAEDLVLTIPRESHESLKAEISVTPQLEAPIVEGQQYGSLTVRMNNDVLVKKPLVALEAVEEAGLFTKLWHHLMLFFKGLF</sequence>
<keyword evidence="18" id="KW-1185">Reference proteome</keyword>
<evidence type="ECO:0000256" key="4">
    <source>
        <dbReference type="ARBA" id="ARBA00022645"/>
    </source>
</evidence>
<dbReference type="InterPro" id="IPR012338">
    <property type="entry name" value="Beta-lactam/transpept-like"/>
</dbReference>
<evidence type="ECO:0000256" key="8">
    <source>
        <dbReference type="ARBA" id="ARBA00022960"/>
    </source>
</evidence>
<evidence type="ECO:0000256" key="3">
    <source>
        <dbReference type="ARBA" id="ARBA00012448"/>
    </source>
</evidence>
<dbReference type="AlphaFoldDB" id="Q0VN41"/>
<dbReference type="Pfam" id="PF07943">
    <property type="entry name" value="PBP5_C"/>
    <property type="match status" value="1"/>
</dbReference>
<evidence type="ECO:0000256" key="9">
    <source>
        <dbReference type="ARBA" id="ARBA00022984"/>
    </source>
</evidence>
<comment type="similarity">
    <text evidence="2 14">Belongs to the peptidase S11 family.</text>
</comment>
<comment type="pathway">
    <text evidence="1">Cell wall biogenesis; peptidoglycan biosynthesis.</text>
</comment>